<dbReference type="Proteomes" id="UP001583280">
    <property type="component" value="Unassembled WGS sequence"/>
</dbReference>
<sequence>MTIDQCAQAYRKFSENVSTTGEHGLELYSSSGVYSARKLEDMIKQVIRESYTETKCQRQRDIGTSKNDFCSHEDVLFHDDTCTPTVVLAIAKSAEGAEPMLFKTYHLPADFSECKAWEINRATSAVAPAFTSIQLGEDEIECISSGYGRQETILRIGTGLSGAIRNPRYSIASALRGMAASSSAANIRLQKCYFHTGQYFRFDVDNGLQDFMPLDRDRTRRIPSHVKNCHDEKEYMIDEFVSTCINGTARPGHLHRRRQVLSALNDKLFAQPGFQQVVLVGFGGTGKTQVALELAHTVKNDRPEYSVFWLPGASMTVFDDAYKELVEELKIEGANDENQKTMDEGCEGEMIGNKDPKMLIKRYLESQNAGNWLLVLDDVDDFDVFGTPKEMKAPMHHFLPRSELRRILVTARTDDVAWKALDTRVDVVELDEMSPEELGAILGRSAEALHSQLSVNDLVKELNHLPLAVAQAADCISMSNMPVPDYLEVLGTTNQHKIAFLRDRHTGDTDHGRYQSAIAIAWPIAFDQIEKASQPAVRLLEFIAIIDSKAIPLSILTGLEASSSRKMQLTYCWDMASLTDGRLPTHSTCITLCTLLPDYGIKV</sequence>
<dbReference type="SUPFAM" id="SSF52540">
    <property type="entry name" value="P-loop containing nucleoside triphosphate hydrolases"/>
    <property type="match status" value="1"/>
</dbReference>
<evidence type="ECO:0000313" key="2">
    <source>
        <dbReference type="EMBL" id="KAL1893255.1"/>
    </source>
</evidence>
<dbReference type="PANTHER" id="PTHR35205:SF1">
    <property type="entry name" value="ZU5 DOMAIN-CONTAINING PROTEIN"/>
    <property type="match status" value="1"/>
</dbReference>
<reference evidence="2 3" key="1">
    <citation type="journal article" date="2024" name="IMA Fungus">
        <title>IMA Genome - F19 : A genome assembly and annotation guide to empower mycologists, including annotated draft genome sequences of Ceratocystis pirilliformis, Diaporthe australafricana, Fusarium ophioides, Paecilomyces lecythidis, and Sporothrix stenoceras.</title>
        <authorList>
            <person name="Aylward J."/>
            <person name="Wilson A.M."/>
            <person name="Visagie C.M."/>
            <person name="Spraker J."/>
            <person name="Barnes I."/>
            <person name="Buitendag C."/>
            <person name="Ceriani C."/>
            <person name="Del Mar Angel L."/>
            <person name="du Plessis D."/>
            <person name="Fuchs T."/>
            <person name="Gasser K."/>
            <person name="Kramer D."/>
            <person name="Li W."/>
            <person name="Munsamy K."/>
            <person name="Piso A."/>
            <person name="Price J.L."/>
            <person name="Sonnekus B."/>
            <person name="Thomas C."/>
            <person name="van der Nest A."/>
            <person name="van Dijk A."/>
            <person name="van Heerden A."/>
            <person name="van Vuuren N."/>
            <person name="Yilmaz N."/>
            <person name="Duong T.A."/>
            <person name="van der Merwe N.A."/>
            <person name="Wingfield M.J."/>
            <person name="Wingfield B.D."/>
        </authorList>
    </citation>
    <scope>NUCLEOTIDE SEQUENCE [LARGE SCALE GENOMIC DNA]</scope>
    <source>
        <strain evidence="2 3">CMW 12675</strain>
    </source>
</reference>
<dbReference type="EMBL" id="JAWDJO010000113">
    <property type="protein sequence ID" value="KAL1893255.1"/>
    <property type="molecule type" value="Genomic_DNA"/>
</dbReference>
<evidence type="ECO:0000259" key="1">
    <source>
        <dbReference type="Pfam" id="PF00931"/>
    </source>
</evidence>
<feature type="domain" description="NB-ARC" evidence="1">
    <location>
        <begin position="259"/>
        <end position="437"/>
    </location>
</feature>
<accession>A0ABR3YYV5</accession>
<dbReference type="InterPro" id="IPR002182">
    <property type="entry name" value="NB-ARC"/>
</dbReference>
<dbReference type="Pfam" id="PF00931">
    <property type="entry name" value="NB-ARC"/>
    <property type="match status" value="1"/>
</dbReference>
<dbReference type="Gene3D" id="3.40.1090.10">
    <property type="entry name" value="Cytosolic phospholipase A2 catalytic domain"/>
    <property type="match status" value="1"/>
</dbReference>
<dbReference type="Gene3D" id="3.40.50.300">
    <property type="entry name" value="P-loop containing nucleotide triphosphate hydrolases"/>
    <property type="match status" value="1"/>
</dbReference>
<dbReference type="InterPro" id="IPR027417">
    <property type="entry name" value="P-loop_NTPase"/>
</dbReference>
<name>A0ABR3YYV5_9PEZI</name>
<organism evidence="2 3">
    <name type="scientific">Ceratocystis pirilliformis</name>
    <dbReference type="NCBI Taxonomy" id="259994"/>
    <lineage>
        <taxon>Eukaryota</taxon>
        <taxon>Fungi</taxon>
        <taxon>Dikarya</taxon>
        <taxon>Ascomycota</taxon>
        <taxon>Pezizomycotina</taxon>
        <taxon>Sordariomycetes</taxon>
        <taxon>Hypocreomycetidae</taxon>
        <taxon>Microascales</taxon>
        <taxon>Ceratocystidaceae</taxon>
        <taxon>Ceratocystis</taxon>
    </lineage>
</organism>
<keyword evidence="3" id="KW-1185">Reference proteome</keyword>
<comment type="caution">
    <text evidence="2">The sequence shown here is derived from an EMBL/GenBank/DDBJ whole genome shotgun (WGS) entry which is preliminary data.</text>
</comment>
<protein>
    <recommendedName>
        <fullName evidence="1">NB-ARC domain-containing protein</fullName>
    </recommendedName>
</protein>
<evidence type="ECO:0000313" key="3">
    <source>
        <dbReference type="Proteomes" id="UP001583280"/>
    </source>
</evidence>
<proteinExistence type="predicted"/>
<dbReference type="PANTHER" id="PTHR35205">
    <property type="entry name" value="NB-ARC AND TPR DOMAIN PROTEIN"/>
    <property type="match status" value="1"/>
</dbReference>
<gene>
    <name evidence="2" type="ORF">Cpir12675_004188</name>
</gene>